<keyword evidence="7" id="KW-0325">Glycoprotein</keyword>
<evidence type="ECO:0000256" key="6">
    <source>
        <dbReference type="ARBA" id="ARBA00023157"/>
    </source>
</evidence>
<dbReference type="EMBL" id="JAHXZJ010002609">
    <property type="protein sequence ID" value="KAH0540383.1"/>
    <property type="molecule type" value="Genomic_DNA"/>
</dbReference>
<name>A0AAV7I0U8_COTGL</name>
<dbReference type="FunFam" id="2.60.40.10:FF:000376">
    <property type="entry name" value="CLUMA_CG000981, isoform A"/>
    <property type="match status" value="1"/>
</dbReference>
<comment type="caution">
    <text evidence="10">The sequence shown here is derived from an EMBL/GenBank/DDBJ whole genome shotgun (WGS) entry which is preliminary data.</text>
</comment>
<dbReference type="Pfam" id="PF13927">
    <property type="entry name" value="Ig_3"/>
    <property type="match status" value="2"/>
</dbReference>
<dbReference type="AlphaFoldDB" id="A0AAV7I0U8"/>
<evidence type="ECO:0000256" key="1">
    <source>
        <dbReference type="ARBA" id="ARBA00004236"/>
    </source>
</evidence>
<dbReference type="GO" id="GO:0005886">
    <property type="term" value="C:plasma membrane"/>
    <property type="evidence" value="ECO:0007669"/>
    <property type="project" value="UniProtKB-SubCell"/>
</dbReference>
<dbReference type="SMART" id="SM00408">
    <property type="entry name" value="IGc2"/>
    <property type="match status" value="2"/>
</dbReference>
<dbReference type="PROSITE" id="PS50835">
    <property type="entry name" value="IG_LIKE"/>
    <property type="match status" value="2"/>
</dbReference>
<dbReference type="InterPro" id="IPR007110">
    <property type="entry name" value="Ig-like_dom"/>
</dbReference>
<reference evidence="10 11" key="1">
    <citation type="journal article" date="2021" name="J. Hered.">
        <title>A chromosome-level genome assembly of the parasitoid wasp, Cotesia glomerata (Hymenoptera: Braconidae).</title>
        <authorList>
            <person name="Pinto B.J."/>
            <person name="Weis J.J."/>
            <person name="Gamble T."/>
            <person name="Ode P.J."/>
            <person name="Paul R."/>
            <person name="Zaspel J.M."/>
        </authorList>
    </citation>
    <scope>NUCLEOTIDE SEQUENCE [LARGE SCALE GENOMIC DNA]</scope>
    <source>
        <strain evidence="10">CgM1</strain>
    </source>
</reference>
<dbReference type="InterPro" id="IPR013783">
    <property type="entry name" value="Ig-like_fold"/>
</dbReference>
<dbReference type="PANTHER" id="PTHR12231:SF253">
    <property type="entry name" value="DPR-INTERACTING PROTEIN ETA, ISOFORM B-RELATED"/>
    <property type="match status" value="1"/>
</dbReference>
<protein>
    <recommendedName>
        <fullName evidence="9">Ig-like domain-containing protein</fullName>
    </recommendedName>
</protein>
<dbReference type="CDD" id="cd00096">
    <property type="entry name" value="Ig"/>
    <property type="match status" value="1"/>
</dbReference>
<evidence type="ECO:0000313" key="11">
    <source>
        <dbReference type="Proteomes" id="UP000826195"/>
    </source>
</evidence>
<evidence type="ECO:0000313" key="10">
    <source>
        <dbReference type="EMBL" id="KAH0540383.1"/>
    </source>
</evidence>
<keyword evidence="3" id="KW-0732">Signal</keyword>
<feature type="domain" description="Ig-like" evidence="9">
    <location>
        <begin position="1"/>
        <end position="92"/>
    </location>
</feature>
<keyword evidence="11" id="KW-1185">Reference proteome</keyword>
<evidence type="ECO:0000259" key="9">
    <source>
        <dbReference type="PROSITE" id="PS50835"/>
    </source>
</evidence>
<keyword evidence="5" id="KW-0472">Membrane</keyword>
<dbReference type="FunFam" id="2.60.40.10:FF:000328">
    <property type="entry name" value="CLUMA_CG000981, isoform A"/>
    <property type="match status" value="1"/>
</dbReference>
<dbReference type="InterPro" id="IPR051170">
    <property type="entry name" value="Neural/epithelial_adhesion"/>
</dbReference>
<keyword evidence="6" id="KW-1015">Disulfide bond</keyword>
<dbReference type="InterPro" id="IPR003599">
    <property type="entry name" value="Ig_sub"/>
</dbReference>
<evidence type="ECO:0000256" key="3">
    <source>
        <dbReference type="ARBA" id="ARBA00022729"/>
    </source>
</evidence>
<evidence type="ECO:0000256" key="4">
    <source>
        <dbReference type="ARBA" id="ARBA00022737"/>
    </source>
</evidence>
<dbReference type="Gene3D" id="2.60.40.10">
    <property type="entry name" value="Immunoglobulins"/>
    <property type="match status" value="2"/>
</dbReference>
<evidence type="ECO:0000256" key="2">
    <source>
        <dbReference type="ARBA" id="ARBA00022475"/>
    </source>
</evidence>
<proteinExistence type="predicted"/>
<dbReference type="SMART" id="SM00409">
    <property type="entry name" value="IG"/>
    <property type="match status" value="2"/>
</dbReference>
<evidence type="ECO:0000256" key="8">
    <source>
        <dbReference type="ARBA" id="ARBA00023319"/>
    </source>
</evidence>
<organism evidence="10 11">
    <name type="scientific">Cotesia glomerata</name>
    <name type="common">Lepidopteran parasitic wasp</name>
    <name type="synonym">Apanteles glomeratus</name>
    <dbReference type="NCBI Taxonomy" id="32391"/>
    <lineage>
        <taxon>Eukaryota</taxon>
        <taxon>Metazoa</taxon>
        <taxon>Ecdysozoa</taxon>
        <taxon>Arthropoda</taxon>
        <taxon>Hexapoda</taxon>
        <taxon>Insecta</taxon>
        <taxon>Pterygota</taxon>
        <taxon>Neoptera</taxon>
        <taxon>Endopterygota</taxon>
        <taxon>Hymenoptera</taxon>
        <taxon>Apocrita</taxon>
        <taxon>Ichneumonoidea</taxon>
        <taxon>Braconidae</taxon>
        <taxon>Microgastrinae</taxon>
        <taxon>Cotesia</taxon>
    </lineage>
</organism>
<dbReference type="Proteomes" id="UP000826195">
    <property type="component" value="Unassembled WGS sequence"/>
</dbReference>
<gene>
    <name evidence="10" type="ORF">KQX54_016713</name>
</gene>
<dbReference type="PANTHER" id="PTHR12231">
    <property type="entry name" value="CTX-RELATED TYPE I TRANSMEMBRANE PROTEIN"/>
    <property type="match status" value="1"/>
</dbReference>
<comment type="subcellular location">
    <subcellularLocation>
        <location evidence="1">Cell membrane</location>
    </subcellularLocation>
</comment>
<keyword evidence="4" id="KW-0677">Repeat</keyword>
<accession>A0AAV7I0U8</accession>
<dbReference type="GO" id="GO:0043005">
    <property type="term" value="C:neuron projection"/>
    <property type="evidence" value="ECO:0007669"/>
    <property type="project" value="TreeGrafter"/>
</dbReference>
<dbReference type="SUPFAM" id="SSF48726">
    <property type="entry name" value="Immunoglobulin"/>
    <property type="match status" value="2"/>
</dbReference>
<evidence type="ECO:0000256" key="5">
    <source>
        <dbReference type="ARBA" id="ARBA00023136"/>
    </source>
</evidence>
<dbReference type="InterPro" id="IPR036179">
    <property type="entry name" value="Ig-like_dom_sf"/>
</dbReference>
<feature type="domain" description="Ig-like" evidence="9">
    <location>
        <begin position="96"/>
        <end position="187"/>
    </location>
</feature>
<dbReference type="InterPro" id="IPR003598">
    <property type="entry name" value="Ig_sub2"/>
</dbReference>
<sequence length="299" mass="33131">MMTEAQIPVKLTCRAKGVPLPRVNWKREDAKNIVIREPVVASNGQKSKVSSVSEYHGEELRLTKISRHDMGAYLCIASNGVPPAISKRITINVHFPPTIHVPNQLVGAPLGTDVALECFVEASPKSINYWMKDDNDMIISGVRHEVQVIPKSAFQVKMVLTIRNLQKQDFGSYTCAAKNSRGDVDFSIRLYEISGPSRPGNSAPTYYDEEENIEEIVYGSADLEKMENKAYAVDNTVQGHMGNFFGASSPSPPTKVIRRRPISGIGSSPGNRVSASPHPYFHKLIHVWLVISLIIKCFL</sequence>
<evidence type="ECO:0000256" key="7">
    <source>
        <dbReference type="ARBA" id="ARBA00023180"/>
    </source>
</evidence>
<keyword evidence="2" id="KW-1003">Cell membrane</keyword>
<keyword evidence="8" id="KW-0393">Immunoglobulin domain</keyword>